<evidence type="ECO:0000256" key="5">
    <source>
        <dbReference type="ARBA" id="ARBA00023274"/>
    </source>
</evidence>
<dbReference type="InterPro" id="IPR000244">
    <property type="entry name" value="Ribosomal_bL9"/>
</dbReference>
<dbReference type="SUPFAM" id="SSF55658">
    <property type="entry name" value="L9 N-domain-like"/>
    <property type="match status" value="1"/>
</dbReference>
<reference evidence="10" key="1">
    <citation type="submission" date="2020-06" db="EMBL/GenBank/DDBJ databases">
        <title>Characterization of fructooligosaccharide metabolism and fructooligosaccharide-degrading enzymes in human commensal butyrate producers.</title>
        <authorList>
            <person name="Tanno H."/>
            <person name="Fujii T."/>
            <person name="Hirano K."/>
            <person name="Maeno S."/>
            <person name="Tonozuka T."/>
            <person name="Sakamoto M."/>
            <person name="Ohkuma M."/>
            <person name="Tochio T."/>
            <person name="Endo A."/>
        </authorList>
    </citation>
    <scope>NUCLEOTIDE SEQUENCE</scope>
    <source>
        <strain evidence="10">JCM 17466</strain>
    </source>
</reference>
<dbReference type="InterPro" id="IPR036791">
    <property type="entry name" value="Ribosomal_bL9_C_sf"/>
</dbReference>
<evidence type="ECO:0000256" key="4">
    <source>
        <dbReference type="ARBA" id="ARBA00022980"/>
    </source>
</evidence>
<evidence type="ECO:0000256" key="2">
    <source>
        <dbReference type="ARBA" id="ARBA00022730"/>
    </source>
</evidence>
<dbReference type="EMBL" id="BLYI01000023">
    <property type="protein sequence ID" value="GFO84408.1"/>
    <property type="molecule type" value="Genomic_DNA"/>
</dbReference>
<dbReference type="GO" id="GO:0019843">
    <property type="term" value="F:rRNA binding"/>
    <property type="evidence" value="ECO:0007669"/>
    <property type="project" value="UniProtKB-UniRule"/>
</dbReference>
<evidence type="ECO:0000256" key="6">
    <source>
        <dbReference type="ARBA" id="ARBA00035292"/>
    </source>
</evidence>
<dbReference type="AlphaFoldDB" id="A0A916Q9D5"/>
<keyword evidence="2 7" id="KW-0699">rRNA-binding</keyword>
<dbReference type="GO" id="GO:1990904">
    <property type="term" value="C:ribonucleoprotein complex"/>
    <property type="evidence" value="ECO:0007669"/>
    <property type="project" value="UniProtKB-KW"/>
</dbReference>
<evidence type="ECO:0000313" key="11">
    <source>
        <dbReference type="Proteomes" id="UP000613208"/>
    </source>
</evidence>
<dbReference type="InterPro" id="IPR020069">
    <property type="entry name" value="Ribosomal_bL9_C"/>
</dbReference>
<dbReference type="NCBIfam" id="TIGR00158">
    <property type="entry name" value="L9"/>
    <property type="match status" value="1"/>
</dbReference>
<proteinExistence type="inferred from homology"/>
<dbReference type="SUPFAM" id="SSF55653">
    <property type="entry name" value="Ribosomal protein L9 C-domain"/>
    <property type="match status" value="1"/>
</dbReference>
<dbReference type="GO" id="GO:0003735">
    <property type="term" value="F:structural constituent of ribosome"/>
    <property type="evidence" value="ECO:0007669"/>
    <property type="project" value="InterPro"/>
</dbReference>
<protein>
    <recommendedName>
        <fullName evidence="6 7">Large ribosomal subunit protein bL9</fullName>
    </recommendedName>
</protein>
<evidence type="ECO:0000256" key="7">
    <source>
        <dbReference type="HAMAP-Rule" id="MF_00503"/>
    </source>
</evidence>
<comment type="function">
    <text evidence="7">Binds to the 23S rRNA.</text>
</comment>
<keyword evidence="5 7" id="KW-0687">Ribonucleoprotein</keyword>
<dbReference type="GO" id="GO:0005840">
    <property type="term" value="C:ribosome"/>
    <property type="evidence" value="ECO:0007669"/>
    <property type="project" value="UniProtKB-KW"/>
</dbReference>
<keyword evidence="11" id="KW-1185">Reference proteome</keyword>
<evidence type="ECO:0000256" key="1">
    <source>
        <dbReference type="ARBA" id="ARBA00010605"/>
    </source>
</evidence>
<keyword evidence="3 7" id="KW-0694">RNA-binding</keyword>
<evidence type="ECO:0000259" key="8">
    <source>
        <dbReference type="Pfam" id="PF01281"/>
    </source>
</evidence>
<feature type="domain" description="Ribosomal protein L9" evidence="8">
    <location>
        <begin position="1"/>
        <end position="46"/>
    </location>
</feature>
<dbReference type="PANTHER" id="PTHR21368">
    <property type="entry name" value="50S RIBOSOMAL PROTEIN L9"/>
    <property type="match status" value="1"/>
</dbReference>
<gene>
    <name evidence="7 10" type="primary">rplI</name>
    <name evidence="10" type="ORF">ANBU17_07550</name>
</gene>
<comment type="similarity">
    <text evidence="1 7">Belongs to the bacterial ribosomal protein bL9 family.</text>
</comment>
<evidence type="ECO:0000256" key="3">
    <source>
        <dbReference type="ARBA" id="ARBA00022884"/>
    </source>
</evidence>
<evidence type="ECO:0000259" key="9">
    <source>
        <dbReference type="Pfam" id="PF03948"/>
    </source>
</evidence>
<dbReference type="HAMAP" id="MF_00503">
    <property type="entry name" value="Ribosomal_bL9"/>
    <property type="match status" value="1"/>
</dbReference>
<organism evidence="10 11">
    <name type="scientific">Anaerostipes butyraticus</name>
    <dbReference type="NCBI Taxonomy" id="645466"/>
    <lineage>
        <taxon>Bacteria</taxon>
        <taxon>Bacillati</taxon>
        <taxon>Bacillota</taxon>
        <taxon>Clostridia</taxon>
        <taxon>Lachnospirales</taxon>
        <taxon>Lachnospiraceae</taxon>
        <taxon>Anaerostipes</taxon>
    </lineage>
</organism>
<evidence type="ECO:0000313" key="10">
    <source>
        <dbReference type="EMBL" id="GFO84408.1"/>
    </source>
</evidence>
<dbReference type="InterPro" id="IPR036935">
    <property type="entry name" value="Ribosomal_bL9_N_sf"/>
</dbReference>
<dbReference type="Proteomes" id="UP000613208">
    <property type="component" value="Unassembled WGS sequence"/>
</dbReference>
<dbReference type="Gene3D" id="3.10.430.100">
    <property type="entry name" value="Ribosomal protein L9, C-terminal domain"/>
    <property type="match status" value="1"/>
</dbReference>
<dbReference type="Pfam" id="PF03948">
    <property type="entry name" value="Ribosomal_L9_C"/>
    <property type="match status" value="1"/>
</dbReference>
<dbReference type="Gene3D" id="3.40.5.10">
    <property type="entry name" value="Ribosomal protein L9, N-terminal domain"/>
    <property type="match status" value="1"/>
</dbReference>
<dbReference type="InterPro" id="IPR020070">
    <property type="entry name" value="Ribosomal_bL9_N"/>
</dbReference>
<feature type="domain" description="Large ribosomal subunit protein bL9 C-terminal" evidence="9">
    <location>
        <begin position="63"/>
        <end position="145"/>
    </location>
</feature>
<sequence>MKVILLEDVKSVGKKDEVVEVNNGYARNVLFRKNQAVEATKKSLNDLKLRKAHDEKLAAEALADAKALAKEIEGKQLVVKMRVGNGGRTFGSISTKEIAVEAKKQLGYDLDKKKMHCEPIKSLGYHDVAIKLHPQVTATLRVKVEEK</sequence>
<dbReference type="RefSeq" id="WP_201310155.1">
    <property type="nucleotide sequence ID" value="NZ_BLYI01000023.1"/>
</dbReference>
<comment type="caution">
    <text evidence="10">The sequence shown here is derived from an EMBL/GenBank/DDBJ whole genome shotgun (WGS) entry which is preliminary data.</text>
</comment>
<dbReference type="InterPro" id="IPR020594">
    <property type="entry name" value="Ribosomal_bL9_bac/chp"/>
</dbReference>
<dbReference type="GO" id="GO:0006412">
    <property type="term" value="P:translation"/>
    <property type="evidence" value="ECO:0007669"/>
    <property type="project" value="UniProtKB-UniRule"/>
</dbReference>
<name>A0A916Q9D5_9FIRM</name>
<dbReference type="InterPro" id="IPR009027">
    <property type="entry name" value="Ribosomal_bL9/RNase_H1_N"/>
</dbReference>
<accession>A0A916Q9D5</accession>
<keyword evidence="4 7" id="KW-0689">Ribosomal protein</keyword>
<dbReference type="Pfam" id="PF01281">
    <property type="entry name" value="Ribosomal_L9_N"/>
    <property type="match status" value="1"/>
</dbReference>